<evidence type="ECO:0000256" key="1">
    <source>
        <dbReference type="SAM" id="MobiDB-lite"/>
    </source>
</evidence>
<dbReference type="EMBL" id="CH963857">
    <property type="protein sequence ID" value="EDW76050.1"/>
    <property type="molecule type" value="Genomic_DNA"/>
</dbReference>
<organism evidence="3 4">
    <name type="scientific">Drosophila willistoni</name>
    <name type="common">Fruit fly</name>
    <dbReference type="NCBI Taxonomy" id="7260"/>
    <lineage>
        <taxon>Eukaryota</taxon>
        <taxon>Metazoa</taxon>
        <taxon>Ecdysozoa</taxon>
        <taxon>Arthropoda</taxon>
        <taxon>Hexapoda</taxon>
        <taxon>Insecta</taxon>
        <taxon>Pterygota</taxon>
        <taxon>Neoptera</taxon>
        <taxon>Endopterygota</taxon>
        <taxon>Diptera</taxon>
        <taxon>Brachycera</taxon>
        <taxon>Muscomorpha</taxon>
        <taxon>Ephydroidea</taxon>
        <taxon>Drosophilidae</taxon>
        <taxon>Drosophila</taxon>
        <taxon>Sophophora</taxon>
    </lineage>
</organism>
<dbReference type="OMA" id="GENTNFY"/>
<dbReference type="Proteomes" id="UP000007798">
    <property type="component" value="Unassembled WGS sequence"/>
</dbReference>
<feature type="compositionally biased region" description="Acidic residues" evidence="1">
    <location>
        <begin position="23"/>
        <end position="45"/>
    </location>
</feature>
<protein>
    <recommendedName>
        <fullName evidence="2">GYF domain-containing protein</fullName>
    </recommendedName>
</protein>
<feature type="compositionally biased region" description="Basic and acidic residues" evidence="1">
    <location>
        <begin position="102"/>
        <end position="112"/>
    </location>
</feature>
<dbReference type="CDD" id="cd00072">
    <property type="entry name" value="GYF"/>
    <property type="match status" value="1"/>
</dbReference>
<dbReference type="SUPFAM" id="SSF55277">
    <property type="entry name" value="GYF domain"/>
    <property type="match status" value="1"/>
</dbReference>
<dbReference type="FunCoup" id="B4MUC4">
    <property type="interactions" value="1699"/>
</dbReference>
<feature type="region of interest" description="Disordered" evidence="1">
    <location>
        <begin position="102"/>
        <end position="124"/>
    </location>
</feature>
<name>B4MUC4_DROWI</name>
<sequence length="326" mass="37495">MATKRKYTSKDDDRYDKKHTLDSDEEDSDDYERENLNDSDIEGGEEGTAKIEDDVKITPFNMREELEEGHFDKDGHYHWNKDAEIKDNWLDNVDWMKVEKSKNYFDPNKGDDANSNSSDDSRPAADGAFNLSMAYTKMLEYMKAGESVQMALKRLGSQRPKLSTLEKLKRKKSGIVDQETQKISELTALANEILSKTGNMDIYEETFDKIKSKLANLPSSSKAATSEIFDMYADDFEAKESERLKAPDSGKSKEQETATAIDSEPAAIQWEFKWKLDDDAIQGPFTTEKMLNWSNENYFKTGVYVRKCGENRNFYSSNRIDFDLYL</sequence>
<dbReference type="STRING" id="7260.B4MUC4"/>
<dbReference type="Gene3D" id="3.30.1490.40">
    <property type="match status" value="1"/>
</dbReference>
<dbReference type="SMART" id="SM00444">
    <property type="entry name" value="GYF"/>
    <property type="match status" value="1"/>
</dbReference>
<dbReference type="InParanoid" id="B4MUC4"/>
<dbReference type="PANTHER" id="PTHR13138:SF3">
    <property type="entry name" value="CD2 ANTIGEN CYTOPLASMIC TAIL-BINDING PROTEIN 2"/>
    <property type="match status" value="1"/>
</dbReference>
<dbReference type="HOGENOM" id="CLU_062973_0_0_1"/>
<evidence type="ECO:0000313" key="3">
    <source>
        <dbReference type="EMBL" id="EDW76050.1"/>
    </source>
</evidence>
<dbReference type="InterPro" id="IPR039905">
    <property type="entry name" value="CD2BP2/Lin1"/>
</dbReference>
<gene>
    <name evidence="3" type="primary">Dwil\GK15260</name>
    <name evidence="3" type="ORF">Dwil_GK15260</name>
</gene>
<reference evidence="3" key="2">
    <citation type="journal article" date="2007" name="Nature">
        <title>Evolution of genes and genomes on the Drosophila phylogeny.</title>
        <authorList>
            <consortium name="Drosophila 12 Genomes Consortium"/>
            <person name="Clark A.G."/>
            <person name="Eisen M.B."/>
            <person name="Smith D.R."/>
            <person name="Bergman C.M."/>
            <person name="Oliver B."/>
            <person name="Markow T.A."/>
            <person name="Kaufman T.C."/>
            <person name="Kellis M."/>
            <person name="Gelbart W."/>
            <person name="Iyer V.N."/>
            <person name="Pollard D.A."/>
            <person name="Sackton T.B."/>
            <person name="Larracuente A.M."/>
            <person name="Singh N.D."/>
            <person name="Abad J.P."/>
            <person name="Abt D.N."/>
            <person name="Adryan B."/>
            <person name="Aguade M."/>
            <person name="Akashi H."/>
            <person name="Anderson W.W."/>
            <person name="Aquadro C.F."/>
            <person name="Ardell D.H."/>
            <person name="Arguello R."/>
            <person name="Artieri C.G."/>
            <person name="Barbash D.A."/>
            <person name="Barker D."/>
            <person name="Barsanti P."/>
            <person name="Batterham P."/>
            <person name="Batzoglou S."/>
            <person name="Begun D."/>
            <person name="Bhutkar A."/>
            <person name="Blanco E."/>
            <person name="Bosak S.A."/>
            <person name="Bradley R.K."/>
            <person name="Brand A.D."/>
            <person name="Brent M.R."/>
            <person name="Brooks A.N."/>
            <person name="Brown R.H."/>
            <person name="Butlin R.K."/>
            <person name="Caggese C."/>
            <person name="Calvi B.R."/>
            <person name="Bernardo de Carvalho A."/>
            <person name="Caspi A."/>
            <person name="Castrezana S."/>
            <person name="Celniker S.E."/>
            <person name="Chang J.L."/>
            <person name="Chapple C."/>
            <person name="Chatterji S."/>
            <person name="Chinwalla A."/>
            <person name="Civetta A."/>
            <person name="Clifton S.W."/>
            <person name="Comeron J.M."/>
            <person name="Costello J.C."/>
            <person name="Coyne J.A."/>
            <person name="Daub J."/>
            <person name="David R.G."/>
            <person name="Delcher A.L."/>
            <person name="Delehaunty K."/>
            <person name="Do C.B."/>
            <person name="Ebling H."/>
            <person name="Edwards K."/>
            <person name="Eickbush T."/>
            <person name="Evans J.D."/>
            <person name="Filipski A."/>
            <person name="Findeiss S."/>
            <person name="Freyhult E."/>
            <person name="Fulton L."/>
            <person name="Fulton R."/>
            <person name="Garcia A.C."/>
            <person name="Gardiner A."/>
            <person name="Garfield D.A."/>
            <person name="Garvin B.E."/>
            <person name="Gibson G."/>
            <person name="Gilbert D."/>
            <person name="Gnerre S."/>
            <person name="Godfrey J."/>
            <person name="Good R."/>
            <person name="Gotea V."/>
            <person name="Gravely B."/>
            <person name="Greenberg A.J."/>
            <person name="Griffiths-Jones S."/>
            <person name="Gross S."/>
            <person name="Guigo R."/>
            <person name="Gustafson E.A."/>
            <person name="Haerty W."/>
            <person name="Hahn M.W."/>
            <person name="Halligan D.L."/>
            <person name="Halpern A.L."/>
            <person name="Halter G.M."/>
            <person name="Han M.V."/>
            <person name="Heger A."/>
            <person name="Hillier L."/>
            <person name="Hinrichs A.S."/>
            <person name="Holmes I."/>
            <person name="Hoskins R.A."/>
            <person name="Hubisz M.J."/>
            <person name="Hultmark D."/>
            <person name="Huntley M.A."/>
            <person name="Jaffe D.B."/>
            <person name="Jagadeeshan S."/>
            <person name="Jeck W.R."/>
            <person name="Johnson J."/>
            <person name="Jones C.D."/>
            <person name="Jordan W.C."/>
            <person name="Karpen G.H."/>
            <person name="Kataoka E."/>
            <person name="Keightley P.D."/>
            <person name="Kheradpour P."/>
            <person name="Kirkness E.F."/>
            <person name="Koerich L.B."/>
            <person name="Kristiansen K."/>
            <person name="Kudrna D."/>
            <person name="Kulathinal R.J."/>
            <person name="Kumar S."/>
            <person name="Kwok R."/>
            <person name="Lander E."/>
            <person name="Langley C.H."/>
            <person name="Lapoint R."/>
            <person name="Lazzaro B.P."/>
            <person name="Lee S.J."/>
            <person name="Levesque L."/>
            <person name="Li R."/>
            <person name="Lin C.F."/>
            <person name="Lin M.F."/>
            <person name="Lindblad-Toh K."/>
            <person name="Llopart A."/>
            <person name="Long M."/>
            <person name="Low L."/>
            <person name="Lozovsky E."/>
            <person name="Lu J."/>
            <person name="Luo M."/>
            <person name="Machado C.A."/>
            <person name="Makalowski W."/>
            <person name="Marzo M."/>
            <person name="Matsuda M."/>
            <person name="Matzkin L."/>
            <person name="McAllister B."/>
            <person name="McBride C.S."/>
            <person name="McKernan B."/>
            <person name="McKernan K."/>
            <person name="Mendez-Lago M."/>
            <person name="Minx P."/>
            <person name="Mollenhauer M.U."/>
            <person name="Montooth K."/>
            <person name="Mount S.M."/>
            <person name="Mu X."/>
            <person name="Myers E."/>
            <person name="Negre B."/>
            <person name="Newfeld S."/>
            <person name="Nielsen R."/>
            <person name="Noor M.A."/>
            <person name="O'Grady P."/>
            <person name="Pachter L."/>
            <person name="Papaceit M."/>
            <person name="Parisi M.J."/>
            <person name="Parisi M."/>
            <person name="Parts L."/>
            <person name="Pedersen J.S."/>
            <person name="Pesole G."/>
            <person name="Phillippy A.M."/>
            <person name="Ponting C.P."/>
            <person name="Pop M."/>
            <person name="Porcelli D."/>
            <person name="Powell J.R."/>
            <person name="Prohaska S."/>
            <person name="Pruitt K."/>
            <person name="Puig M."/>
            <person name="Quesneville H."/>
            <person name="Ram K.R."/>
            <person name="Rand D."/>
            <person name="Rasmussen M.D."/>
            <person name="Reed L.K."/>
            <person name="Reenan R."/>
            <person name="Reily A."/>
            <person name="Remington K.A."/>
            <person name="Rieger T.T."/>
            <person name="Ritchie M.G."/>
            <person name="Robin C."/>
            <person name="Rogers Y.H."/>
            <person name="Rohde C."/>
            <person name="Rozas J."/>
            <person name="Rubenfield M.J."/>
            <person name="Ruiz A."/>
            <person name="Russo S."/>
            <person name="Salzberg S.L."/>
            <person name="Sanchez-Gracia A."/>
            <person name="Saranga D.J."/>
            <person name="Sato H."/>
            <person name="Schaeffer S.W."/>
            <person name="Schatz M.C."/>
            <person name="Schlenke T."/>
            <person name="Schwartz R."/>
            <person name="Segarra C."/>
            <person name="Singh R.S."/>
            <person name="Sirot L."/>
            <person name="Sirota M."/>
            <person name="Sisneros N.B."/>
            <person name="Smith C.D."/>
            <person name="Smith T.F."/>
            <person name="Spieth J."/>
            <person name="Stage D.E."/>
            <person name="Stark A."/>
            <person name="Stephan W."/>
            <person name="Strausberg R.L."/>
            <person name="Strempel S."/>
            <person name="Sturgill D."/>
            <person name="Sutton G."/>
            <person name="Sutton G.G."/>
            <person name="Tao W."/>
            <person name="Teichmann S."/>
            <person name="Tobari Y.N."/>
            <person name="Tomimura Y."/>
            <person name="Tsolas J.M."/>
            <person name="Valente V.L."/>
            <person name="Venter E."/>
            <person name="Venter J.C."/>
            <person name="Vicario S."/>
            <person name="Vieira F.G."/>
            <person name="Vilella A.J."/>
            <person name="Villasante A."/>
            <person name="Walenz B."/>
            <person name="Wang J."/>
            <person name="Wasserman M."/>
            <person name="Watts T."/>
            <person name="Wilson D."/>
            <person name="Wilson R.K."/>
            <person name="Wing R.A."/>
            <person name="Wolfner M.F."/>
            <person name="Wong A."/>
            <person name="Wong G.K."/>
            <person name="Wu C.I."/>
            <person name="Wu G."/>
            <person name="Yamamoto D."/>
            <person name="Yang H.P."/>
            <person name="Yang S.P."/>
            <person name="Yorke J.A."/>
            <person name="Yoshida K."/>
            <person name="Zdobnov E."/>
            <person name="Zhang P."/>
            <person name="Zhang Y."/>
            <person name="Zimin A.V."/>
            <person name="Baldwin J."/>
            <person name="Abdouelleil A."/>
            <person name="Abdulkadir J."/>
            <person name="Abebe A."/>
            <person name="Abera B."/>
            <person name="Abreu J."/>
            <person name="Acer S.C."/>
            <person name="Aftuck L."/>
            <person name="Alexander A."/>
            <person name="An P."/>
            <person name="Anderson E."/>
            <person name="Anderson S."/>
            <person name="Arachi H."/>
            <person name="Azer M."/>
            <person name="Bachantsang P."/>
            <person name="Barry A."/>
            <person name="Bayul T."/>
            <person name="Berlin A."/>
            <person name="Bessette D."/>
            <person name="Bloom T."/>
            <person name="Blye J."/>
            <person name="Boguslavskiy L."/>
            <person name="Bonnet C."/>
            <person name="Boukhgalter B."/>
            <person name="Bourzgui I."/>
            <person name="Brown A."/>
            <person name="Cahill P."/>
            <person name="Channer S."/>
            <person name="Cheshatsang Y."/>
            <person name="Chuda L."/>
            <person name="Citroen M."/>
            <person name="Collymore A."/>
            <person name="Cooke P."/>
            <person name="Costello M."/>
            <person name="D'Aco K."/>
            <person name="Daza R."/>
            <person name="De Haan G."/>
            <person name="DeGray S."/>
            <person name="DeMaso C."/>
            <person name="Dhargay N."/>
            <person name="Dooley K."/>
            <person name="Dooley E."/>
            <person name="Doricent M."/>
            <person name="Dorje P."/>
            <person name="Dorjee K."/>
            <person name="Dupes A."/>
            <person name="Elong R."/>
            <person name="Falk J."/>
            <person name="Farina A."/>
            <person name="Faro S."/>
            <person name="Ferguson D."/>
            <person name="Fisher S."/>
            <person name="Foley C.D."/>
            <person name="Franke A."/>
            <person name="Friedrich D."/>
            <person name="Gadbois L."/>
            <person name="Gearin G."/>
            <person name="Gearin C.R."/>
            <person name="Giannoukos G."/>
            <person name="Goode T."/>
            <person name="Graham J."/>
            <person name="Grandbois E."/>
            <person name="Grewal S."/>
            <person name="Gyaltsen K."/>
            <person name="Hafez N."/>
            <person name="Hagos B."/>
            <person name="Hall J."/>
            <person name="Henson C."/>
            <person name="Hollinger A."/>
            <person name="Honan T."/>
            <person name="Huard M.D."/>
            <person name="Hughes L."/>
            <person name="Hurhula B."/>
            <person name="Husby M.E."/>
            <person name="Kamat A."/>
            <person name="Kanga B."/>
            <person name="Kashin S."/>
            <person name="Khazanovich D."/>
            <person name="Kisner P."/>
            <person name="Lance K."/>
            <person name="Lara M."/>
            <person name="Lee W."/>
            <person name="Lennon N."/>
            <person name="Letendre F."/>
            <person name="LeVine R."/>
            <person name="Lipovsky A."/>
            <person name="Liu X."/>
            <person name="Liu J."/>
            <person name="Liu S."/>
            <person name="Lokyitsang T."/>
            <person name="Lokyitsang Y."/>
            <person name="Lubonja R."/>
            <person name="Lui A."/>
            <person name="MacDonald P."/>
            <person name="Magnisalis V."/>
            <person name="Maru K."/>
            <person name="Matthews C."/>
            <person name="McCusker W."/>
            <person name="McDonough S."/>
            <person name="Mehta T."/>
            <person name="Meldrim J."/>
            <person name="Meneus L."/>
            <person name="Mihai O."/>
            <person name="Mihalev A."/>
            <person name="Mihova T."/>
            <person name="Mittelman R."/>
            <person name="Mlenga V."/>
            <person name="Montmayeur A."/>
            <person name="Mulrain L."/>
            <person name="Navidi A."/>
            <person name="Naylor J."/>
            <person name="Negash T."/>
            <person name="Nguyen T."/>
            <person name="Nguyen N."/>
            <person name="Nicol R."/>
            <person name="Norbu C."/>
            <person name="Norbu N."/>
            <person name="Novod N."/>
            <person name="O'Neill B."/>
            <person name="Osman S."/>
            <person name="Markiewicz E."/>
            <person name="Oyono O.L."/>
            <person name="Patti C."/>
            <person name="Phunkhang P."/>
            <person name="Pierre F."/>
            <person name="Priest M."/>
            <person name="Raghuraman S."/>
            <person name="Rege F."/>
            <person name="Reyes R."/>
            <person name="Rise C."/>
            <person name="Rogov P."/>
            <person name="Ross K."/>
            <person name="Ryan E."/>
            <person name="Settipalli S."/>
            <person name="Shea T."/>
            <person name="Sherpa N."/>
            <person name="Shi L."/>
            <person name="Shih D."/>
            <person name="Sparrow T."/>
            <person name="Spaulding J."/>
            <person name="Stalker J."/>
            <person name="Stange-Thomann N."/>
            <person name="Stavropoulos S."/>
            <person name="Stone C."/>
            <person name="Strader C."/>
            <person name="Tesfaye S."/>
            <person name="Thomson T."/>
            <person name="Thoulutsang Y."/>
            <person name="Thoulutsang D."/>
            <person name="Topham K."/>
            <person name="Topping I."/>
            <person name="Tsamla T."/>
            <person name="Vassiliev H."/>
            <person name="Vo A."/>
            <person name="Wangchuk T."/>
            <person name="Wangdi T."/>
            <person name="Weiand M."/>
            <person name="Wilkinson J."/>
            <person name="Wilson A."/>
            <person name="Yadav S."/>
            <person name="Young G."/>
            <person name="Yu Q."/>
            <person name="Zembek L."/>
            <person name="Zhong D."/>
            <person name="Zimmer A."/>
            <person name="Zwirko Z."/>
            <person name="Jaffe D.B."/>
            <person name="Alvarez P."/>
            <person name="Brockman W."/>
            <person name="Butler J."/>
            <person name="Chin C."/>
            <person name="Gnerre S."/>
            <person name="Grabherr M."/>
            <person name="Kleber M."/>
            <person name="Mauceli E."/>
            <person name="MacCallum I."/>
        </authorList>
    </citation>
    <scope>NUCLEOTIDE SEQUENCE [LARGE SCALE GENOMIC DNA]</scope>
    <source>
        <strain evidence="3">TSC#14030-0811.24</strain>
    </source>
</reference>
<reference evidence="3" key="1">
    <citation type="submission" date="2006-08" db="EMBL/GenBank/DDBJ databases">
        <authorList>
            <person name="Remington K."/>
            <person name="Strausberg R."/>
            <person name="Sutton G."/>
            <person name="Walenz B."/>
            <person name="Johnson J."/>
            <person name="Utterback T."/>
            <person name="Venter J.C."/>
        </authorList>
    </citation>
    <scope>NUCLEOTIDE SEQUENCE</scope>
    <source>
        <strain evidence="3">TSC#14030-0811.24</strain>
    </source>
</reference>
<dbReference type="PANTHER" id="PTHR13138">
    <property type="entry name" value="PROTEIN LIN1"/>
    <property type="match status" value="1"/>
</dbReference>
<dbReference type="GO" id="GO:0005682">
    <property type="term" value="C:U5 snRNP"/>
    <property type="evidence" value="ECO:0007669"/>
    <property type="project" value="InterPro"/>
</dbReference>
<dbReference type="InterPro" id="IPR035445">
    <property type="entry name" value="GYF-like_dom_sf"/>
</dbReference>
<evidence type="ECO:0000313" key="4">
    <source>
        <dbReference type="Proteomes" id="UP000007798"/>
    </source>
</evidence>
<evidence type="ECO:0000259" key="2">
    <source>
        <dbReference type="PROSITE" id="PS50829"/>
    </source>
</evidence>
<dbReference type="Pfam" id="PF02213">
    <property type="entry name" value="GYF"/>
    <property type="match status" value="1"/>
</dbReference>
<feature type="region of interest" description="Disordered" evidence="1">
    <location>
        <begin position="1"/>
        <end position="50"/>
    </location>
</feature>
<dbReference type="AlphaFoldDB" id="B4MUC4"/>
<dbReference type="PROSITE" id="PS50829">
    <property type="entry name" value="GYF"/>
    <property type="match status" value="1"/>
</dbReference>
<dbReference type="KEGG" id="dwi:6641856"/>
<dbReference type="OrthoDB" id="331341at2759"/>
<dbReference type="eggNOG" id="KOG2950">
    <property type="taxonomic scope" value="Eukaryota"/>
</dbReference>
<dbReference type="PhylomeDB" id="B4MUC4"/>
<accession>B4MUC4</accession>
<reference evidence="3" key="4">
    <citation type="submission" date="2008-06" db="EMBL/GenBank/DDBJ databases">
        <authorList>
            <consortium name="FlyBase"/>
        </authorList>
    </citation>
    <scope>NUCLEOTIDE SEQUENCE</scope>
    <source>
        <strain evidence="3">TSC#14030-0811.24</strain>
    </source>
</reference>
<reference evidence="3" key="3">
    <citation type="journal article" date="2008" name="Bioinformatics">
        <title>Assembly reconciliation.</title>
        <authorList>
            <person name="Zimin A.V."/>
            <person name="Smith D.R."/>
            <person name="Sutton G."/>
            <person name="Yorke J.A."/>
        </authorList>
    </citation>
    <scope>NUCLEOTIDE SEQUENCE</scope>
    <source>
        <strain evidence="3">TSC#14030-0811.24</strain>
    </source>
</reference>
<dbReference type="FunFam" id="3.30.1490.40:FF:000005">
    <property type="entry name" value="CD2 antigen cytoplasmic tail-binding protein 2"/>
    <property type="match status" value="1"/>
</dbReference>
<proteinExistence type="predicted"/>
<feature type="compositionally biased region" description="Basic and acidic residues" evidence="1">
    <location>
        <begin position="8"/>
        <end position="22"/>
    </location>
</feature>
<feature type="domain" description="GYF" evidence="2">
    <location>
        <begin position="267"/>
        <end position="323"/>
    </location>
</feature>
<keyword evidence="4" id="KW-1185">Reference proteome</keyword>
<dbReference type="InterPro" id="IPR003169">
    <property type="entry name" value="GYF"/>
</dbReference>